<dbReference type="SUPFAM" id="SSF51735">
    <property type="entry name" value="NAD(P)-binding Rossmann-fold domains"/>
    <property type="match status" value="1"/>
</dbReference>
<dbReference type="Gene3D" id="1.10.1040.10">
    <property type="entry name" value="N-(1-d-carboxylethyl)-l-norvaline Dehydrogenase, domain 2"/>
    <property type="match status" value="1"/>
</dbReference>
<feature type="binding site" evidence="3">
    <location>
        <position position="145"/>
    </location>
    <ligand>
        <name>NAD(+)</name>
        <dbReference type="ChEBI" id="CHEBI:57540"/>
    </ligand>
</feature>
<dbReference type="RefSeq" id="WP_115565082.1">
    <property type="nucleotide sequence ID" value="NZ_QRGR01000008.1"/>
</dbReference>
<dbReference type="GO" id="GO:0008691">
    <property type="term" value="F:3-hydroxybutyryl-CoA dehydrogenase activity"/>
    <property type="evidence" value="ECO:0007669"/>
    <property type="project" value="TreeGrafter"/>
</dbReference>
<dbReference type="AlphaFoldDB" id="A0A3D8LDK7"/>
<name>A0A3D8LDK7_9BACT</name>
<proteinExistence type="predicted"/>
<dbReference type="PANTHER" id="PTHR48075:SF5">
    <property type="entry name" value="3-HYDROXYBUTYRYL-COA DEHYDROGENASE"/>
    <property type="match status" value="1"/>
</dbReference>
<feature type="site" description="Important for catalytic activity" evidence="2">
    <location>
        <position position="142"/>
    </location>
</feature>
<comment type="caution">
    <text evidence="6">The sequence shown here is derived from an EMBL/GenBank/DDBJ whole genome shotgun (WGS) entry which is preliminary data.</text>
</comment>
<dbReference type="SUPFAM" id="SSF48179">
    <property type="entry name" value="6-phosphogluconate dehydrogenase C-terminal domain-like"/>
    <property type="match status" value="1"/>
</dbReference>
<evidence type="ECO:0000256" key="1">
    <source>
        <dbReference type="ARBA" id="ARBA00023002"/>
    </source>
</evidence>
<feature type="binding site" evidence="3">
    <location>
        <position position="276"/>
    </location>
    <ligand>
        <name>NAD(+)</name>
        <dbReference type="ChEBI" id="CHEBI:57540"/>
    </ligand>
</feature>
<feature type="binding site" evidence="3">
    <location>
        <position position="94"/>
    </location>
    <ligand>
        <name>NAD(+)</name>
        <dbReference type="ChEBI" id="CHEBI:57540"/>
    </ligand>
</feature>
<dbReference type="InterPro" id="IPR006176">
    <property type="entry name" value="3-OHacyl-CoA_DH_NAD-bd"/>
</dbReference>
<evidence type="ECO:0000313" key="6">
    <source>
        <dbReference type="EMBL" id="RDV15488.1"/>
    </source>
</evidence>
<feature type="binding site" evidence="3">
    <location>
        <position position="99"/>
    </location>
    <ligand>
        <name>NAD(+)</name>
        <dbReference type="ChEBI" id="CHEBI:57540"/>
    </ligand>
</feature>
<dbReference type="Pfam" id="PF02737">
    <property type="entry name" value="3HCDH_N"/>
    <property type="match status" value="1"/>
</dbReference>
<evidence type="ECO:0000259" key="4">
    <source>
        <dbReference type="Pfam" id="PF00725"/>
    </source>
</evidence>
<evidence type="ECO:0000259" key="5">
    <source>
        <dbReference type="Pfam" id="PF02737"/>
    </source>
</evidence>
<accession>A0A3D8LDK7</accession>
<keyword evidence="7" id="KW-1185">Reference proteome</keyword>
<feature type="binding site" evidence="3">
    <location>
        <position position="36"/>
    </location>
    <ligand>
        <name>NAD(+)</name>
        <dbReference type="ChEBI" id="CHEBI:57540"/>
    </ligand>
</feature>
<feature type="domain" description="3-hydroxyacyl-CoA dehydrogenase C-terminal" evidence="4">
    <location>
        <begin position="188"/>
        <end position="284"/>
    </location>
</feature>
<organism evidence="6 7">
    <name type="scientific">Pontibacter diazotrophicus</name>
    <dbReference type="NCBI Taxonomy" id="1400979"/>
    <lineage>
        <taxon>Bacteria</taxon>
        <taxon>Pseudomonadati</taxon>
        <taxon>Bacteroidota</taxon>
        <taxon>Cytophagia</taxon>
        <taxon>Cytophagales</taxon>
        <taxon>Hymenobacteraceae</taxon>
        <taxon>Pontibacter</taxon>
    </lineage>
</organism>
<gene>
    <name evidence="6" type="ORF">DXT99_08315</name>
</gene>
<dbReference type="InterPro" id="IPR022694">
    <property type="entry name" value="3-OHacyl-CoA_DH"/>
</dbReference>
<evidence type="ECO:0000256" key="2">
    <source>
        <dbReference type="PIRSR" id="PIRSR000105-1"/>
    </source>
</evidence>
<dbReference type="PIRSF" id="PIRSF000105">
    <property type="entry name" value="HCDH"/>
    <property type="match status" value="1"/>
</dbReference>
<dbReference type="GO" id="GO:0006635">
    <property type="term" value="P:fatty acid beta-oxidation"/>
    <property type="evidence" value="ECO:0007669"/>
    <property type="project" value="TreeGrafter"/>
</dbReference>
<dbReference type="InterPro" id="IPR013328">
    <property type="entry name" value="6PGD_dom2"/>
</dbReference>
<protein>
    <submittedName>
        <fullName evidence="6">3-hydroxybutyryl-CoA dehydrogenase</fullName>
    </submittedName>
</protein>
<evidence type="ECO:0000313" key="7">
    <source>
        <dbReference type="Proteomes" id="UP000256708"/>
    </source>
</evidence>
<dbReference type="InterPro" id="IPR006108">
    <property type="entry name" value="3HC_DH_C"/>
</dbReference>
<keyword evidence="3" id="KW-0520">NAD</keyword>
<dbReference type="Proteomes" id="UP000256708">
    <property type="component" value="Unassembled WGS sequence"/>
</dbReference>
<dbReference type="GO" id="GO:0070403">
    <property type="term" value="F:NAD+ binding"/>
    <property type="evidence" value="ECO:0007669"/>
    <property type="project" value="InterPro"/>
</dbReference>
<dbReference type="Pfam" id="PF00725">
    <property type="entry name" value="3HCDH"/>
    <property type="match status" value="1"/>
</dbReference>
<dbReference type="InterPro" id="IPR036291">
    <property type="entry name" value="NAD(P)-bd_dom_sf"/>
</dbReference>
<sequence>MKLEEIKTIGVVGAGTMGQGIAQICAQAGFKTILFDINAQVLEKAKATTTQNIDKGIERGKLTEEDKKTALDNLSFTGDTLQLSCHLIIEAVVERLEVKQSIFKELASMNPAETILASNTSSIPITQIAAAIPHPERVVGMHFFNPAHIMKLVEVISGATTAPETAETIKALALKLGKTPVMAKDSPGFIVNRVARHFYVEALKLLEEGVADVETIDKLMQASGFKMGPFELMDLIGVDTNYSVTTSMFEAFHYDSKFRPSRIQQQKVDAGHHGRKSGKGFYTYV</sequence>
<evidence type="ECO:0000256" key="3">
    <source>
        <dbReference type="PIRSR" id="PIRSR000105-2"/>
    </source>
</evidence>
<reference evidence="7" key="1">
    <citation type="submission" date="2018-08" db="EMBL/GenBank/DDBJ databases">
        <authorList>
            <person name="Liu Z.-W."/>
            <person name="Du Z.-J."/>
        </authorList>
    </citation>
    <scope>NUCLEOTIDE SEQUENCE [LARGE SCALE GENOMIC DNA]</scope>
    <source>
        <strain evidence="7">H4X</strain>
    </source>
</reference>
<dbReference type="PANTHER" id="PTHR48075">
    <property type="entry name" value="3-HYDROXYACYL-COA DEHYDROGENASE FAMILY PROTEIN"/>
    <property type="match status" value="1"/>
</dbReference>
<dbReference type="EMBL" id="QRGR01000008">
    <property type="protein sequence ID" value="RDV15488.1"/>
    <property type="molecule type" value="Genomic_DNA"/>
</dbReference>
<keyword evidence="1" id="KW-0560">Oxidoreductase</keyword>
<dbReference type="FunFam" id="3.40.50.720:FF:000009">
    <property type="entry name" value="Fatty oxidation complex, alpha subunit"/>
    <property type="match status" value="1"/>
</dbReference>
<feature type="binding site" evidence="3">
    <location>
        <begin position="13"/>
        <end position="18"/>
    </location>
    <ligand>
        <name>NAD(+)</name>
        <dbReference type="ChEBI" id="CHEBI:57540"/>
    </ligand>
</feature>
<dbReference type="OrthoDB" id="9771883at2"/>
<feature type="domain" description="3-hydroxyacyl-CoA dehydrogenase NAD binding" evidence="5">
    <location>
        <begin position="8"/>
        <end position="185"/>
    </location>
</feature>
<dbReference type="Gene3D" id="3.40.50.720">
    <property type="entry name" value="NAD(P)-binding Rossmann-like Domain"/>
    <property type="match status" value="1"/>
</dbReference>
<feature type="binding site" evidence="3">
    <location>
        <position position="121"/>
    </location>
    <ligand>
        <name>NAD(+)</name>
        <dbReference type="ChEBI" id="CHEBI:57540"/>
    </ligand>
</feature>
<dbReference type="InterPro" id="IPR008927">
    <property type="entry name" value="6-PGluconate_DH-like_C_sf"/>
</dbReference>